<evidence type="ECO:0000313" key="3">
    <source>
        <dbReference type="Proteomes" id="UP000828924"/>
    </source>
</evidence>
<dbReference type="InterPro" id="IPR023606">
    <property type="entry name" value="CoA-Trfase_III_dom_1_sf"/>
</dbReference>
<dbReference type="SUPFAM" id="SSF89796">
    <property type="entry name" value="CoA-transferase family III (CaiB/BaiF)"/>
    <property type="match status" value="1"/>
</dbReference>
<dbReference type="Proteomes" id="UP000828924">
    <property type="component" value="Chromosome"/>
</dbReference>
<dbReference type="InterPro" id="IPR050483">
    <property type="entry name" value="CoA-transferase_III_domain"/>
</dbReference>
<reference evidence="2 3" key="1">
    <citation type="submission" date="2021-03" db="EMBL/GenBank/DDBJ databases">
        <title>Complete genome of Streptomyces formicae strain 1H-GS9 (DSM 100524).</title>
        <authorList>
            <person name="Atanasov K.E."/>
            <person name="Altabella T."/>
            <person name="Ferrer A."/>
        </authorList>
    </citation>
    <scope>NUCLEOTIDE SEQUENCE [LARGE SCALE GENOMIC DNA]</scope>
    <source>
        <strain evidence="2 3">1H-GS9</strain>
    </source>
</reference>
<name>A0ABY3WNL8_9ACTN</name>
<dbReference type="GO" id="GO:0016740">
    <property type="term" value="F:transferase activity"/>
    <property type="evidence" value="ECO:0007669"/>
    <property type="project" value="UniProtKB-KW"/>
</dbReference>
<dbReference type="Pfam" id="PF02515">
    <property type="entry name" value="CoA_transf_3"/>
    <property type="match status" value="1"/>
</dbReference>
<evidence type="ECO:0000313" key="2">
    <source>
        <dbReference type="EMBL" id="UNM14192.1"/>
    </source>
</evidence>
<dbReference type="InterPro" id="IPR003673">
    <property type="entry name" value="CoA-Trfase_fam_III"/>
</dbReference>
<sequence>MSQPLSQQSSPAPLPLDGVTVVAVEQAVSAPFATRQLADLGARVIKVERPDGGDFARGYDTAAQGLASHFVWCNRGKESLAVDLKDPRGLAVVRRLVAGADVFVQNLAQGAAQRLGLDAATLCAAHPRLVAVDISGYGPDGPYAHKRAYDMLVQCEAGLVSVTGTAEQPVKAGIPAADIAAAMYAFSGVLAALLRRTTTGRGGPVEISMLDALAEWMGHPLHHGMHGGAAPARTGVAHSVISPYDAYATADGGQVLLSVQNDREWRRLAEQVLDRPELGDDPAFATNAARTVNRAKTDAAVAEALALLDTAEAVARLEAAGIACARLNTVGDLADHPQLAARSRWREVGSPAGPLRALLPPITLPGGPQPLMGAVPALGEHTDALLREAGLTEEETAVLRRAGVVV</sequence>
<keyword evidence="1 2" id="KW-0808">Transferase</keyword>
<dbReference type="PANTHER" id="PTHR48207:SF3">
    <property type="entry name" value="SUCCINATE--HYDROXYMETHYLGLUTARATE COA-TRANSFERASE"/>
    <property type="match status" value="1"/>
</dbReference>
<dbReference type="Gene3D" id="3.30.1540.10">
    <property type="entry name" value="formyl-coa transferase, domain 3"/>
    <property type="match status" value="1"/>
</dbReference>
<proteinExistence type="predicted"/>
<dbReference type="InterPro" id="IPR044855">
    <property type="entry name" value="CoA-Trfase_III_dom3_sf"/>
</dbReference>
<dbReference type="RefSeq" id="WP_242333370.1">
    <property type="nucleotide sequence ID" value="NZ_CP071872.1"/>
</dbReference>
<keyword evidence="3" id="KW-1185">Reference proteome</keyword>
<organism evidence="2 3">
    <name type="scientific">Streptomyces formicae</name>
    <dbReference type="NCBI Taxonomy" id="1616117"/>
    <lineage>
        <taxon>Bacteria</taxon>
        <taxon>Bacillati</taxon>
        <taxon>Actinomycetota</taxon>
        <taxon>Actinomycetes</taxon>
        <taxon>Kitasatosporales</taxon>
        <taxon>Streptomycetaceae</taxon>
        <taxon>Streptomyces</taxon>
    </lineage>
</organism>
<accession>A0ABY3WNL8</accession>
<protein>
    <submittedName>
        <fullName evidence="2">CoA transferase</fullName>
    </submittedName>
</protein>
<dbReference type="Gene3D" id="3.40.50.10540">
    <property type="entry name" value="Crotonobetainyl-coa:carnitine coa-transferase, domain 1"/>
    <property type="match status" value="1"/>
</dbReference>
<evidence type="ECO:0000256" key="1">
    <source>
        <dbReference type="ARBA" id="ARBA00022679"/>
    </source>
</evidence>
<dbReference type="PANTHER" id="PTHR48207">
    <property type="entry name" value="SUCCINATE--HYDROXYMETHYLGLUTARATE COA-TRANSFERASE"/>
    <property type="match status" value="1"/>
</dbReference>
<gene>
    <name evidence="2" type="ORF">J4032_24400</name>
</gene>
<dbReference type="EMBL" id="CP071872">
    <property type="protein sequence ID" value="UNM14192.1"/>
    <property type="molecule type" value="Genomic_DNA"/>
</dbReference>